<feature type="disulfide bond" evidence="17">
    <location>
        <begin position="421"/>
        <end position="446"/>
    </location>
</feature>
<evidence type="ECO:0000256" key="12">
    <source>
        <dbReference type="ARBA" id="ARBA00023145"/>
    </source>
</evidence>
<dbReference type="GeneTree" id="ENSGT00940000161018"/>
<keyword evidence="4" id="KW-0645">Protease</keyword>
<evidence type="ECO:0000256" key="13">
    <source>
        <dbReference type="ARBA" id="ARBA00023157"/>
    </source>
</evidence>
<keyword evidence="12" id="KW-0865">Zymogen</keyword>
<evidence type="ECO:0000256" key="18">
    <source>
        <dbReference type="PROSITE-ProRule" id="PRU00276"/>
    </source>
</evidence>
<feature type="binding site" evidence="16 18">
    <location>
        <position position="408"/>
    </location>
    <ligand>
        <name>Zn(2+)</name>
        <dbReference type="ChEBI" id="CHEBI:29105"/>
        <note>catalytic</note>
    </ligand>
</feature>
<evidence type="ECO:0000256" key="11">
    <source>
        <dbReference type="ARBA" id="ARBA00023049"/>
    </source>
</evidence>
<organism evidence="23 24">
    <name type="scientific">Paramormyrops kingsleyae</name>
    <dbReference type="NCBI Taxonomy" id="1676925"/>
    <lineage>
        <taxon>Eukaryota</taxon>
        <taxon>Metazoa</taxon>
        <taxon>Chordata</taxon>
        <taxon>Craniata</taxon>
        <taxon>Vertebrata</taxon>
        <taxon>Euteleostomi</taxon>
        <taxon>Actinopterygii</taxon>
        <taxon>Neopterygii</taxon>
        <taxon>Teleostei</taxon>
        <taxon>Osteoglossocephala</taxon>
        <taxon>Osteoglossomorpha</taxon>
        <taxon>Osteoglossiformes</taxon>
        <taxon>Mormyridae</taxon>
        <taxon>Paramormyrops</taxon>
    </lineage>
</organism>
<feature type="disulfide bond" evidence="17">
    <location>
        <begin position="363"/>
        <end position="370"/>
    </location>
</feature>
<keyword evidence="16" id="KW-0106">Calcium</keyword>
<feature type="binding site" evidence="16">
    <location>
        <position position="462"/>
    </location>
    <ligand>
        <name>Ca(2+)</name>
        <dbReference type="ChEBI" id="CHEBI:29108"/>
        <label>1</label>
    </ligand>
</feature>
<dbReference type="FunFam" id="3.40.390.10:FF:000001">
    <property type="entry name" value="A disintegrin and metalloproteinase with thrombospondin motifs 1"/>
    <property type="match status" value="1"/>
</dbReference>
<dbReference type="InterPro" id="IPR036383">
    <property type="entry name" value="TSP1_rpt_sf"/>
</dbReference>
<keyword evidence="11" id="KW-0482">Metalloprotease</keyword>
<dbReference type="InterPro" id="IPR050439">
    <property type="entry name" value="ADAMTS_ADAMTS-like"/>
</dbReference>
<feature type="region of interest" description="Disordered" evidence="19">
    <location>
        <begin position="44"/>
        <end position="94"/>
    </location>
</feature>
<dbReference type="PROSITE" id="PS50092">
    <property type="entry name" value="TSP1"/>
    <property type="match status" value="5"/>
</dbReference>
<dbReference type="InterPro" id="IPR001590">
    <property type="entry name" value="Peptidase_M12B"/>
</dbReference>
<comment type="caution">
    <text evidence="18">Lacks conserved residue(s) required for the propagation of feature annotation.</text>
</comment>
<evidence type="ECO:0000313" key="23">
    <source>
        <dbReference type="Ensembl" id="ENSPKIP00000003895.1"/>
    </source>
</evidence>
<reference evidence="23" key="1">
    <citation type="submission" date="2025-08" db="UniProtKB">
        <authorList>
            <consortium name="Ensembl"/>
        </authorList>
    </citation>
    <scope>IDENTIFICATION</scope>
</reference>
<dbReference type="Pfam" id="PF01562">
    <property type="entry name" value="Pep_M12B_propep"/>
    <property type="match status" value="1"/>
</dbReference>
<keyword evidence="14" id="KW-0325">Glycoprotein</keyword>
<protein>
    <submittedName>
        <fullName evidence="23">ADAM metallopeptidase with thrombospondin type 1 motif 19</fullName>
    </submittedName>
</protein>
<reference evidence="23" key="2">
    <citation type="submission" date="2025-09" db="UniProtKB">
        <authorList>
            <consortium name="Ensembl"/>
        </authorList>
    </citation>
    <scope>IDENTIFICATION</scope>
</reference>
<dbReference type="GO" id="GO:0030198">
    <property type="term" value="P:extracellular matrix organization"/>
    <property type="evidence" value="ECO:0007669"/>
    <property type="project" value="InterPro"/>
</dbReference>
<keyword evidence="7 20" id="KW-0732">Signal</keyword>
<accession>A0A3B3QE55</accession>
<feature type="binding site" evidence="16 18">
    <location>
        <position position="414"/>
    </location>
    <ligand>
        <name>Zn(2+)</name>
        <dbReference type="ChEBI" id="CHEBI:29105"/>
        <note>catalytic</note>
    </ligand>
</feature>
<evidence type="ECO:0000256" key="4">
    <source>
        <dbReference type="ARBA" id="ARBA00022670"/>
    </source>
</evidence>
<dbReference type="GO" id="GO:0046872">
    <property type="term" value="F:metal ion binding"/>
    <property type="evidence" value="ECO:0007669"/>
    <property type="project" value="UniProtKB-KW"/>
</dbReference>
<feature type="disulfide bond" evidence="17">
    <location>
        <begin position="536"/>
        <end position="547"/>
    </location>
</feature>
<evidence type="ECO:0000256" key="2">
    <source>
        <dbReference type="ARBA" id="ARBA00022525"/>
    </source>
</evidence>
<sequence length="1131" mass="127128">MRLNHICSFLHQLCFLAATVTSGLQVSPDSEIIFPEFFPDMGPPGANRAVSRDGDAGTGSSSREVRSLSRWDEYDPPELHRTDPPRPQVQAPPELRLRISAFGKDLRLILKRDTRFLSQKFMVEERAKARKASVRDTQAASAETSCYYSGIVLNYTGSSVSFSTCAGLMGFIQLSKDLLFIEPLNDTVAVTGHPHRAYRRKRSAEDTSTGGNADSHCELLPEKLKFKSQTATEGRRAKRYSHKLLHEYNVETLVVADPAMVSYHGVEAARRFILTVMNMVFSLFQHKSLGIQMNIRVTKLVLLQENPADMYIGQHGEKTLESFCRWQHEQYGRKGAHSNFGSRWMDDSPSVDTAILITRKDFCVHKDEPCDTVGIAYLSGMCSEKRKCILAEDNGLNLAFTIAHEMGHNMGVSHDNDHPSCADGLHIMSGEWIKGQNLHDVSWSRCSREDVEKFLRSKSSSCLLQTDPLSLNSVILPSRLPGMPYTADEQCQILFGPVASHCQKMQHVMCSGLWCHVDGEKDCKTKLDPPMDGTECDMGKWCRAGECVSWVVPPEQMLGQWSTWGSWGPCSRTCGMGVRARQRDCQSPRAARKVWDCPGLKVQYKLCEDLPCATRTPDFRDAQCQAFSRPSLRWYSVMDDEKPCALFCSTSGKEQPVLVTEKVLDGTYCGPQETGICANGTCQKVGCDDILGSPVREDHCGVCNGNGKSCKVIKGDFNHTSGPGYVEAVVIPTGARRIRVVEGKPAQSYLALKDTSKHSINSDWKIEHPGSFNIAGTTVHYVRRGLWEKMSAKGPTTSPLHLMVLLLTNQSYGIHYEYTIPMEQPPESQKGLASKASEPIFMWTHSGWEDCHAVCGGGERRSTVTCTKIVNKTTSLVDNRKCRHLTRPEPQVRKCNEQPCQTRWMMTEWTSCSRTCGRGSQSRQVACTLQLRNGSLVKAKDRDCAGPKPAHTQRCEGQDCLTVWEAGMWSECSVKCGRGIRYRPVKCTNPRKKCDLSTVPREVEDCEDYSRCYVWRTGDWAKCSVTCGKGMQSRVIQCMHKITGRHSRECFSSEKPAAYRPCQQQPCNERVNVNTITSPRLAALTFKCLGDQWPVYCRVIREKNLCRDMRWYQRCCETCRDFYAQRMQQKS</sequence>
<dbReference type="Gene3D" id="2.60.120.830">
    <property type="match status" value="1"/>
</dbReference>
<evidence type="ECO:0000256" key="14">
    <source>
        <dbReference type="ARBA" id="ARBA00023180"/>
    </source>
</evidence>
<dbReference type="Pfam" id="PF19030">
    <property type="entry name" value="TSP1_ADAMTS"/>
    <property type="match status" value="4"/>
</dbReference>
<feature type="chain" id="PRO_5017424543" evidence="20">
    <location>
        <begin position="26"/>
        <end position="1131"/>
    </location>
</feature>
<evidence type="ECO:0000256" key="16">
    <source>
        <dbReference type="PIRSR" id="PIRSR613273-2"/>
    </source>
</evidence>
<evidence type="ECO:0000256" key="20">
    <source>
        <dbReference type="SAM" id="SignalP"/>
    </source>
</evidence>
<feature type="active site" evidence="15 18">
    <location>
        <position position="405"/>
    </location>
</feature>
<dbReference type="PROSITE" id="PS50215">
    <property type="entry name" value="ADAM_MEPRO"/>
    <property type="match status" value="1"/>
</dbReference>
<feature type="disulfide bond" evidence="17">
    <location>
        <begin position="570"/>
        <end position="607"/>
    </location>
</feature>
<evidence type="ECO:0000256" key="15">
    <source>
        <dbReference type="PIRSR" id="PIRSR613273-1"/>
    </source>
</evidence>
<evidence type="ECO:0000256" key="17">
    <source>
        <dbReference type="PIRSR" id="PIRSR613273-3"/>
    </source>
</evidence>
<dbReference type="Ensembl" id="ENSPKIT00000027864.1">
    <property type="protein sequence ID" value="ENSPKIP00000003895.1"/>
    <property type="gene ID" value="ENSPKIG00000021185.1"/>
</dbReference>
<evidence type="ECO:0000256" key="19">
    <source>
        <dbReference type="SAM" id="MobiDB-lite"/>
    </source>
</evidence>
<dbReference type="Pfam" id="PF17771">
    <property type="entry name" value="ADAMTS_CR_2"/>
    <property type="match status" value="1"/>
</dbReference>
<keyword evidence="8" id="KW-0677">Repeat</keyword>
<feature type="signal peptide" evidence="20">
    <location>
        <begin position="1"/>
        <end position="25"/>
    </location>
</feature>
<dbReference type="Pfam" id="PF01421">
    <property type="entry name" value="Reprolysin"/>
    <property type="match status" value="1"/>
</dbReference>
<evidence type="ECO:0000256" key="8">
    <source>
        <dbReference type="ARBA" id="ARBA00022737"/>
    </source>
</evidence>
<evidence type="ECO:0000256" key="1">
    <source>
        <dbReference type="ARBA" id="ARBA00004498"/>
    </source>
</evidence>
<keyword evidence="5" id="KW-0165">Cleavage on pair of basic residues</keyword>
<comment type="subcellular location">
    <subcellularLocation>
        <location evidence="1">Secreted</location>
        <location evidence="1">Extracellular space</location>
        <location evidence="1">Extracellular matrix</location>
    </subcellularLocation>
</comment>
<feature type="disulfide bond" evidence="17">
    <location>
        <begin position="585"/>
        <end position="597"/>
    </location>
</feature>
<dbReference type="PROSITE" id="PS50900">
    <property type="entry name" value="PLAC"/>
    <property type="match status" value="1"/>
</dbReference>
<dbReference type="PANTHER" id="PTHR13723:SF197">
    <property type="entry name" value="A DISINTEGRIN AND METALLOPROTEINASE WITH THROMBOSPONDIN MOTIFS 19"/>
    <property type="match status" value="1"/>
</dbReference>
<feature type="disulfide bond" evidence="17 18">
    <location>
        <begin position="382"/>
        <end position="462"/>
    </location>
</feature>
<dbReference type="SUPFAM" id="SSF55486">
    <property type="entry name" value="Metalloproteases ('zincins'), catalytic domain"/>
    <property type="match status" value="1"/>
</dbReference>
<dbReference type="AlphaFoldDB" id="A0A3B3QE55"/>
<keyword evidence="2" id="KW-0964">Secreted</keyword>
<feature type="disulfide bond" evidence="17">
    <location>
        <begin position="510"/>
        <end position="542"/>
    </location>
</feature>
<feature type="domain" description="Peptidase M12B" evidence="21">
    <location>
        <begin position="248"/>
        <end position="467"/>
    </location>
</feature>
<evidence type="ECO:0000256" key="5">
    <source>
        <dbReference type="ARBA" id="ARBA00022685"/>
    </source>
</evidence>
<keyword evidence="13 17" id="KW-1015">Disulfide bond</keyword>
<feature type="binding site" evidence="16 18">
    <location>
        <position position="404"/>
    </location>
    <ligand>
        <name>Zn(2+)</name>
        <dbReference type="ChEBI" id="CHEBI:29105"/>
        <note>catalytic</note>
    </ligand>
</feature>
<dbReference type="FunFam" id="2.20.100.10:FF:000001">
    <property type="entry name" value="semaphorin-5A isoform X1"/>
    <property type="match status" value="1"/>
</dbReference>
<evidence type="ECO:0000259" key="21">
    <source>
        <dbReference type="PROSITE" id="PS50215"/>
    </source>
</evidence>
<evidence type="ECO:0000256" key="3">
    <source>
        <dbReference type="ARBA" id="ARBA00022530"/>
    </source>
</evidence>
<dbReference type="SUPFAM" id="SSF82895">
    <property type="entry name" value="TSP-1 type 1 repeat"/>
    <property type="match status" value="5"/>
</dbReference>
<keyword evidence="6 16" id="KW-0479">Metal-binding</keyword>
<dbReference type="InterPro" id="IPR010909">
    <property type="entry name" value="PLAC"/>
</dbReference>
<dbReference type="Gene3D" id="3.40.390.10">
    <property type="entry name" value="Collagenase (Catalytic Domain)"/>
    <property type="match status" value="1"/>
</dbReference>
<dbReference type="Gene3D" id="3.40.1620.60">
    <property type="match status" value="2"/>
</dbReference>
<feature type="binding site" evidence="16">
    <location>
        <position position="352"/>
    </location>
    <ligand>
        <name>Ca(2+)</name>
        <dbReference type="ChEBI" id="CHEBI:29108"/>
        <label>1</label>
    </ligand>
</feature>
<dbReference type="GO" id="GO:0006508">
    <property type="term" value="P:proteolysis"/>
    <property type="evidence" value="ECO:0007669"/>
    <property type="project" value="UniProtKB-KW"/>
</dbReference>
<keyword evidence="10 16" id="KW-0862">Zinc</keyword>
<dbReference type="OrthoDB" id="412680at2759"/>
<dbReference type="PANTHER" id="PTHR13723">
    <property type="entry name" value="ADAMTS A DISINTEGRIN AND METALLOPROTEASE WITH THROMBOSPONDIN MOTIFS PROTEASE"/>
    <property type="match status" value="1"/>
</dbReference>
<dbReference type="InterPro" id="IPR010294">
    <property type="entry name" value="ADAMTS_spacer1"/>
</dbReference>
<dbReference type="SMART" id="SM00608">
    <property type="entry name" value="ACR"/>
    <property type="match status" value="1"/>
</dbReference>
<keyword evidence="24" id="KW-1185">Reference proteome</keyword>
<dbReference type="SMART" id="SM00209">
    <property type="entry name" value="TSP1"/>
    <property type="match status" value="5"/>
</dbReference>
<dbReference type="InterPro" id="IPR000884">
    <property type="entry name" value="TSP1_rpt"/>
</dbReference>
<dbReference type="FunFam" id="2.20.100.10:FF:000005">
    <property type="entry name" value="ADAM metallopeptidase with thrombospondin type 1 motif 9"/>
    <property type="match status" value="1"/>
</dbReference>
<evidence type="ECO:0000313" key="24">
    <source>
        <dbReference type="Proteomes" id="UP000261540"/>
    </source>
</evidence>
<feature type="binding site" evidence="16">
    <location>
        <position position="251"/>
    </location>
    <ligand>
        <name>Ca(2+)</name>
        <dbReference type="ChEBI" id="CHEBI:29108"/>
        <label>2</label>
    </ligand>
</feature>
<feature type="disulfide bond" evidence="17">
    <location>
        <begin position="574"/>
        <end position="612"/>
    </location>
</feature>
<dbReference type="InterPro" id="IPR002870">
    <property type="entry name" value="Peptidase_M12B_N"/>
</dbReference>
<dbReference type="InterPro" id="IPR013273">
    <property type="entry name" value="ADAMTS/ADAMTS-like"/>
</dbReference>
<dbReference type="GO" id="GO:0031012">
    <property type="term" value="C:extracellular matrix"/>
    <property type="evidence" value="ECO:0007669"/>
    <property type="project" value="TreeGrafter"/>
</dbReference>
<feature type="disulfide bond" evidence="17">
    <location>
        <begin position="324"/>
        <end position="388"/>
    </location>
</feature>
<evidence type="ECO:0000259" key="22">
    <source>
        <dbReference type="PROSITE" id="PS50900"/>
    </source>
</evidence>
<dbReference type="CDD" id="cd04273">
    <property type="entry name" value="ZnMc_ADAMTS_like"/>
    <property type="match status" value="1"/>
</dbReference>
<proteinExistence type="predicted"/>
<evidence type="ECO:0000256" key="6">
    <source>
        <dbReference type="ARBA" id="ARBA00022723"/>
    </source>
</evidence>
<name>A0A3B3QE55_9TELE</name>
<dbReference type="PRINTS" id="PR01857">
    <property type="entry name" value="ADAMTSFAMILY"/>
</dbReference>
<dbReference type="Proteomes" id="UP000261540">
    <property type="component" value="Unplaced"/>
</dbReference>
<dbReference type="Gene3D" id="2.20.100.10">
    <property type="entry name" value="Thrombospondin type-1 (TSP1) repeat"/>
    <property type="match status" value="5"/>
</dbReference>
<feature type="disulfide bond" evidence="17">
    <location>
        <begin position="491"/>
        <end position="515"/>
    </location>
</feature>
<dbReference type="Pfam" id="PF05986">
    <property type="entry name" value="ADAMTS_spacer1"/>
    <property type="match status" value="1"/>
</dbReference>
<feature type="disulfide bond" evidence="17">
    <location>
        <begin position="502"/>
        <end position="523"/>
    </location>
</feature>
<evidence type="ECO:0000256" key="9">
    <source>
        <dbReference type="ARBA" id="ARBA00022801"/>
    </source>
</evidence>
<feature type="binding site" evidence="16">
    <location>
        <position position="251"/>
    </location>
    <ligand>
        <name>Ca(2+)</name>
        <dbReference type="ChEBI" id="CHEBI:29108"/>
        <label>1</label>
    </ligand>
</feature>
<dbReference type="InterPro" id="IPR056270">
    <property type="entry name" value="ADAMTS17/19_C"/>
</dbReference>
<dbReference type="Pfam" id="PF23178">
    <property type="entry name" value="ADAMTS_C"/>
    <property type="match status" value="1"/>
</dbReference>
<evidence type="ECO:0000256" key="7">
    <source>
        <dbReference type="ARBA" id="ARBA00022729"/>
    </source>
</evidence>
<dbReference type="InterPro" id="IPR024079">
    <property type="entry name" value="MetalloPept_cat_dom_sf"/>
</dbReference>
<feature type="compositionally biased region" description="Basic and acidic residues" evidence="19">
    <location>
        <begin position="63"/>
        <end position="84"/>
    </location>
</feature>
<keyword evidence="3" id="KW-0272">Extracellular matrix</keyword>
<feature type="domain" description="PLAC" evidence="22">
    <location>
        <begin position="1084"/>
        <end position="1123"/>
    </location>
</feature>
<evidence type="ECO:0000256" key="10">
    <source>
        <dbReference type="ARBA" id="ARBA00022833"/>
    </source>
</evidence>
<comment type="cofactor">
    <cofactor evidence="16">
        <name>Zn(2+)</name>
        <dbReference type="ChEBI" id="CHEBI:29105"/>
    </cofactor>
    <text evidence="16">Binds 1 zinc ion per subunit.</text>
</comment>
<keyword evidence="9" id="KW-0378">Hydrolase</keyword>
<dbReference type="InterPro" id="IPR006586">
    <property type="entry name" value="ADAM_Cys-rich"/>
</dbReference>
<dbReference type="Pfam" id="PF00090">
    <property type="entry name" value="TSP_1"/>
    <property type="match status" value="1"/>
</dbReference>
<dbReference type="FunFam" id="2.60.120.830:FF:000001">
    <property type="entry name" value="A disintegrin and metalloproteinase with thrombospondin motifs 1"/>
    <property type="match status" value="1"/>
</dbReference>
<dbReference type="InterPro" id="IPR041645">
    <property type="entry name" value="ADAMTS_CR_2"/>
</dbReference>
<dbReference type="GO" id="GO:0004222">
    <property type="term" value="F:metalloendopeptidase activity"/>
    <property type="evidence" value="ECO:0007669"/>
    <property type="project" value="InterPro"/>
</dbReference>